<evidence type="ECO:0000256" key="1">
    <source>
        <dbReference type="SAM" id="Phobius"/>
    </source>
</evidence>
<organism evidence="2 3">
    <name type="scientific">Dreissena polymorpha</name>
    <name type="common">Zebra mussel</name>
    <name type="synonym">Mytilus polymorpha</name>
    <dbReference type="NCBI Taxonomy" id="45954"/>
    <lineage>
        <taxon>Eukaryota</taxon>
        <taxon>Metazoa</taxon>
        <taxon>Spiralia</taxon>
        <taxon>Lophotrochozoa</taxon>
        <taxon>Mollusca</taxon>
        <taxon>Bivalvia</taxon>
        <taxon>Autobranchia</taxon>
        <taxon>Heteroconchia</taxon>
        <taxon>Euheterodonta</taxon>
        <taxon>Imparidentia</taxon>
        <taxon>Neoheterodontei</taxon>
        <taxon>Myida</taxon>
        <taxon>Dreissenoidea</taxon>
        <taxon>Dreissenidae</taxon>
        <taxon>Dreissena</taxon>
    </lineage>
</organism>
<keyword evidence="1" id="KW-0472">Membrane</keyword>
<protein>
    <submittedName>
        <fullName evidence="2">Uncharacterized protein</fullName>
    </submittedName>
</protein>
<dbReference type="AlphaFoldDB" id="A0A9D4G2I5"/>
<reference evidence="2" key="1">
    <citation type="journal article" date="2019" name="bioRxiv">
        <title>The Genome of the Zebra Mussel, Dreissena polymorpha: A Resource for Invasive Species Research.</title>
        <authorList>
            <person name="McCartney M.A."/>
            <person name="Auch B."/>
            <person name="Kono T."/>
            <person name="Mallez S."/>
            <person name="Zhang Y."/>
            <person name="Obille A."/>
            <person name="Becker A."/>
            <person name="Abrahante J.E."/>
            <person name="Garbe J."/>
            <person name="Badalamenti J.P."/>
            <person name="Herman A."/>
            <person name="Mangelson H."/>
            <person name="Liachko I."/>
            <person name="Sullivan S."/>
            <person name="Sone E.D."/>
            <person name="Koren S."/>
            <person name="Silverstein K.A.T."/>
            <person name="Beckman K.B."/>
            <person name="Gohl D.M."/>
        </authorList>
    </citation>
    <scope>NUCLEOTIDE SEQUENCE</scope>
    <source>
        <strain evidence="2">Duluth1</strain>
        <tissue evidence="2">Whole animal</tissue>
    </source>
</reference>
<evidence type="ECO:0000313" key="3">
    <source>
        <dbReference type="Proteomes" id="UP000828390"/>
    </source>
</evidence>
<keyword evidence="3" id="KW-1185">Reference proteome</keyword>
<evidence type="ECO:0000313" key="2">
    <source>
        <dbReference type="EMBL" id="KAH3809425.1"/>
    </source>
</evidence>
<dbReference type="Proteomes" id="UP000828390">
    <property type="component" value="Unassembled WGS sequence"/>
</dbReference>
<gene>
    <name evidence="2" type="ORF">DPMN_137794</name>
</gene>
<comment type="caution">
    <text evidence="2">The sequence shown here is derived from an EMBL/GenBank/DDBJ whole genome shotgun (WGS) entry which is preliminary data.</text>
</comment>
<keyword evidence="1" id="KW-0812">Transmembrane</keyword>
<dbReference type="EMBL" id="JAIWYP010000006">
    <property type="protein sequence ID" value="KAH3809425.1"/>
    <property type="molecule type" value="Genomic_DNA"/>
</dbReference>
<reference evidence="2" key="2">
    <citation type="submission" date="2020-11" db="EMBL/GenBank/DDBJ databases">
        <authorList>
            <person name="McCartney M.A."/>
            <person name="Auch B."/>
            <person name="Kono T."/>
            <person name="Mallez S."/>
            <person name="Becker A."/>
            <person name="Gohl D.M."/>
            <person name="Silverstein K.A.T."/>
            <person name="Koren S."/>
            <person name="Bechman K.B."/>
            <person name="Herman A."/>
            <person name="Abrahante J.E."/>
            <person name="Garbe J."/>
        </authorList>
    </citation>
    <scope>NUCLEOTIDE SEQUENCE</scope>
    <source>
        <strain evidence="2">Duluth1</strain>
        <tissue evidence="2">Whole animal</tissue>
    </source>
</reference>
<sequence>MVMEFLYIQYHLLLIAILLFVHTGAVRRNFPQQSNNLTEIVVKDWLRYAKDRDGGRQKPQEDRQDDSDD</sequence>
<name>A0A9D4G2I5_DREPO</name>
<keyword evidence="1" id="KW-1133">Transmembrane helix</keyword>
<feature type="transmembrane region" description="Helical" evidence="1">
    <location>
        <begin position="6"/>
        <end position="26"/>
    </location>
</feature>
<accession>A0A9D4G2I5</accession>
<proteinExistence type="predicted"/>